<reference evidence="5 6" key="1">
    <citation type="submission" date="2019-03" db="EMBL/GenBank/DDBJ databases">
        <title>Genomics of glacier-inhabiting Cryobacterium strains.</title>
        <authorList>
            <person name="Liu Q."/>
            <person name="Xin Y.-H."/>
        </authorList>
    </citation>
    <scope>NUCLEOTIDE SEQUENCE [LARGE SCALE GENOMIC DNA]</scope>
    <source>
        <strain evidence="5 6">MDT1-3</strain>
    </source>
</reference>
<dbReference type="RefSeq" id="WP_134566182.1">
    <property type="nucleotide sequence ID" value="NZ_SOFP01000031.1"/>
</dbReference>
<evidence type="ECO:0000256" key="2">
    <source>
        <dbReference type="ARBA" id="ARBA00022747"/>
    </source>
</evidence>
<proteinExistence type="inferred from homology"/>
<dbReference type="Gene3D" id="3.90.220.20">
    <property type="entry name" value="DNA methylase specificity domains"/>
    <property type="match status" value="2"/>
</dbReference>
<dbReference type="AlphaFoldDB" id="A0A4R8WXR5"/>
<dbReference type="OrthoDB" id="3197085at2"/>
<feature type="domain" description="Type I restriction modification DNA specificity" evidence="4">
    <location>
        <begin position="2"/>
        <end position="170"/>
    </location>
</feature>
<dbReference type="GO" id="GO:0009307">
    <property type="term" value="P:DNA restriction-modification system"/>
    <property type="evidence" value="ECO:0007669"/>
    <property type="project" value="UniProtKB-KW"/>
</dbReference>
<dbReference type="Pfam" id="PF01420">
    <property type="entry name" value="Methylase_S"/>
    <property type="match status" value="2"/>
</dbReference>
<accession>A0A4R8WXR5</accession>
<dbReference type="SUPFAM" id="SSF116734">
    <property type="entry name" value="DNA methylase specificity domain"/>
    <property type="match status" value="2"/>
</dbReference>
<keyword evidence="6" id="KW-1185">Reference proteome</keyword>
<dbReference type="CDD" id="cd17260">
    <property type="entry name" value="RMtype1_S_EcoEI-TRD1-CR1_like"/>
    <property type="match status" value="1"/>
</dbReference>
<evidence type="ECO:0000256" key="3">
    <source>
        <dbReference type="ARBA" id="ARBA00023125"/>
    </source>
</evidence>
<dbReference type="InterPro" id="IPR000055">
    <property type="entry name" value="Restrct_endonuc_typeI_TRD"/>
</dbReference>
<feature type="domain" description="Type I restriction modification DNA specificity" evidence="4">
    <location>
        <begin position="201"/>
        <end position="356"/>
    </location>
</feature>
<comment type="caution">
    <text evidence="5">The sequence shown here is derived from an EMBL/GenBank/DDBJ whole genome shotgun (WGS) entry which is preliminary data.</text>
</comment>
<dbReference type="InterPro" id="IPR052021">
    <property type="entry name" value="Type-I_RS_S_subunit"/>
</dbReference>
<evidence type="ECO:0000313" key="6">
    <source>
        <dbReference type="Proteomes" id="UP000298412"/>
    </source>
</evidence>
<evidence type="ECO:0000256" key="1">
    <source>
        <dbReference type="ARBA" id="ARBA00010923"/>
    </source>
</evidence>
<dbReference type="GO" id="GO:0003677">
    <property type="term" value="F:DNA binding"/>
    <property type="evidence" value="ECO:0007669"/>
    <property type="project" value="UniProtKB-KW"/>
</dbReference>
<keyword evidence="2" id="KW-0680">Restriction system</keyword>
<evidence type="ECO:0000259" key="4">
    <source>
        <dbReference type="Pfam" id="PF01420"/>
    </source>
</evidence>
<dbReference type="InterPro" id="IPR044946">
    <property type="entry name" value="Restrct_endonuc_typeI_TRD_sf"/>
</dbReference>
<dbReference type="PANTHER" id="PTHR30408">
    <property type="entry name" value="TYPE-1 RESTRICTION ENZYME ECOKI SPECIFICITY PROTEIN"/>
    <property type="match status" value="1"/>
</dbReference>
<gene>
    <name evidence="5" type="ORF">E3O19_06100</name>
</gene>
<evidence type="ECO:0000313" key="5">
    <source>
        <dbReference type="EMBL" id="TFC17452.1"/>
    </source>
</evidence>
<dbReference type="EMBL" id="SOFP01000031">
    <property type="protein sequence ID" value="TFC17452.1"/>
    <property type="molecule type" value="Genomic_DNA"/>
</dbReference>
<keyword evidence="3" id="KW-0238">DNA-binding</keyword>
<dbReference type="Proteomes" id="UP000298412">
    <property type="component" value="Unassembled WGS sequence"/>
</dbReference>
<comment type="similarity">
    <text evidence="1">Belongs to the type-I restriction system S methylase family.</text>
</comment>
<keyword evidence="5" id="KW-0540">Nuclease</keyword>
<keyword evidence="5" id="KW-0255">Endonuclease</keyword>
<protein>
    <submittedName>
        <fullName evidence="5">Restriction endonuclease subunit S</fullName>
    </submittedName>
</protein>
<keyword evidence="5" id="KW-0378">Hydrolase</keyword>
<dbReference type="CDD" id="cd17515">
    <property type="entry name" value="RMtype1_S_MjaORF132P_Sau1132ORF3780P-TRD1-CR1_like"/>
    <property type="match status" value="1"/>
</dbReference>
<sequence length="385" mass="42350">MTWPTVRLEEISEINPRLGSVLDEGDEVSFLGMADVSEHGSTSLGMSRTYGEVKKGYTAFTDGDLLFAKITPCFENGKIAQAQLEHPIGFGSTEFHVVRADEERADARYLLHLIRGPEVRSAGQRRMTGSGGQQRVPADFLRSIQIPLPPLPEQRRIAAILDQADELRTKRRHALTLLDELADSAFEELQTSSAELASTHSLEEIGIWRSGGTPSRAVPEYFVGSIPWATSGELNSMFIRTTKELISESAVNQSAARYVPQGALLLGMYDTAALKSAIAAIPMTCNQAIAFGVLDEHKALPEFVYFAVQAKRAEVLLLQRGIRQKNLNLGIIKGITIQVPPLDIQRVFLAVIDQINSLRLSFLVGISHSDELFASLQHRACRGEL</sequence>
<dbReference type="GO" id="GO:0004519">
    <property type="term" value="F:endonuclease activity"/>
    <property type="evidence" value="ECO:0007669"/>
    <property type="project" value="UniProtKB-KW"/>
</dbReference>
<organism evidence="5 6">
    <name type="scientific">Cryobacterium algoritolerans</name>
    <dbReference type="NCBI Taxonomy" id="1259184"/>
    <lineage>
        <taxon>Bacteria</taxon>
        <taxon>Bacillati</taxon>
        <taxon>Actinomycetota</taxon>
        <taxon>Actinomycetes</taxon>
        <taxon>Micrococcales</taxon>
        <taxon>Microbacteriaceae</taxon>
        <taxon>Cryobacterium</taxon>
    </lineage>
</organism>
<dbReference type="PANTHER" id="PTHR30408:SF12">
    <property type="entry name" value="TYPE I RESTRICTION ENZYME MJAVIII SPECIFICITY SUBUNIT"/>
    <property type="match status" value="1"/>
</dbReference>
<name>A0A4R8WXR5_9MICO</name>